<reference evidence="2" key="2">
    <citation type="journal article" date="2014" name="ISME J.">
        <title>Microbial stratification in low pH oxic and suboxic macroscopic growths along an acid mine drainage.</title>
        <authorList>
            <person name="Mendez-Garcia C."/>
            <person name="Mesa V."/>
            <person name="Sprenger R.R."/>
            <person name="Richter M."/>
            <person name="Diez M.S."/>
            <person name="Solano J."/>
            <person name="Bargiela R."/>
            <person name="Golyshina O.V."/>
            <person name="Manteca A."/>
            <person name="Ramos J.L."/>
            <person name="Gallego J.R."/>
            <person name="Llorente I."/>
            <person name="Martins Dos Santos V.A."/>
            <person name="Jensen O.N."/>
            <person name="Pelaez A.I."/>
            <person name="Sanchez J."/>
            <person name="Ferrer M."/>
        </authorList>
    </citation>
    <scope>NUCLEOTIDE SEQUENCE</scope>
</reference>
<dbReference type="Pfam" id="PF09828">
    <property type="entry name" value="ChrB_C"/>
    <property type="match status" value="1"/>
</dbReference>
<protein>
    <submittedName>
        <fullName evidence="2">Chromate resistance protein</fullName>
    </submittedName>
</protein>
<feature type="non-terminal residue" evidence="2">
    <location>
        <position position="1"/>
    </location>
</feature>
<feature type="domain" description="ChrB C-terminal" evidence="1">
    <location>
        <begin position="1"/>
        <end position="49"/>
    </location>
</feature>
<dbReference type="InterPro" id="IPR018634">
    <property type="entry name" value="ChrB_C"/>
</dbReference>
<dbReference type="AlphaFoldDB" id="T1BK79"/>
<sequence>VHEADLADQVYDAPEGRGLDVVLRGLSFVMDDDRLVEFAGPIFDGLYEYRRQFLLAGRDPA</sequence>
<accession>T1BK79</accession>
<organism evidence="2">
    <name type="scientific">mine drainage metagenome</name>
    <dbReference type="NCBI Taxonomy" id="410659"/>
    <lineage>
        <taxon>unclassified sequences</taxon>
        <taxon>metagenomes</taxon>
        <taxon>ecological metagenomes</taxon>
    </lineage>
</organism>
<comment type="caution">
    <text evidence="2">The sequence shown here is derived from an EMBL/GenBank/DDBJ whole genome shotgun (WGS) entry which is preliminary data.</text>
</comment>
<evidence type="ECO:0000259" key="1">
    <source>
        <dbReference type="Pfam" id="PF09828"/>
    </source>
</evidence>
<gene>
    <name evidence="2" type="ORF">B1B_05543</name>
</gene>
<name>T1BK79_9ZZZZ</name>
<dbReference type="EMBL" id="AUZY01003511">
    <property type="protein sequence ID" value="EQD68913.1"/>
    <property type="molecule type" value="Genomic_DNA"/>
</dbReference>
<reference evidence="2" key="1">
    <citation type="submission" date="2013-08" db="EMBL/GenBank/DDBJ databases">
        <authorList>
            <person name="Mendez C."/>
            <person name="Richter M."/>
            <person name="Ferrer M."/>
            <person name="Sanchez J."/>
        </authorList>
    </citation>
    <scope>NUCLEOTIDE SEQUENCE</scope>
</reference>
<evidence type="ECO:0000313" key="2">
    <source>
        <dbReference type="EMBL" id="EQD68913.1"/>
    </source>
</evidence>
<proteinExistence type="predicted"/>